<evidence type="ECO:0000313" key="3">
    <source>
        <dbReference type="Proteomes" id="UP000663891"/>
    </source>
</evidence>
<feature type="signal peptide" evidence="1">
    <location>
        <begin position="1"/>
        <end position="20"/>
    </location>
</feature>
<sequence length="97" mass="10099">MALLFTSIFLVLLLVNSNMSERIQRDIGLPGTCGLPCLTTGNKCINSGVCNDKNICDCTNLPSCGGIQCFNVGNGCIEVLGVGGGNCTACQEGLRCH</sequence>
<feature type="chain" id="PRO_5032919950" evidence="1">
    <location>
        <begin position="21"/>
        <end position="97"/>
    </location>
</feature>
<keyword evidence="1" id="KW-0732">Signal</keyword>
<reference evidence="2" key="1">
    <citation type="submission" date="2021-02" db="EMBL/GenBank/DDBJ databases">
        <authorList>
            <person name="Nowell W R."/>
        </authorList>
    </citation>
    <scope>NUCLEOTIDE SEQUENCE</scope>
</reference>
<accession>A0A815UIV8</accession>
<gene>
    <name evidence="2" type="ORF">VCS650_LOCUS43118</name>
</gene>
<evidence type="ECO:0000313" key="2">
    <source>
        <dbReference type="EMBL" id="CAF1517692.1"/>
    </source>
</evidence>
<evidence type="ECO:0000256" key="1">
    <source>
        <dbReference type="SAM" id="SignalP"/>
    </source>
</evidence>
<dbReference type="Proteomes" id="UP000663891">
    <property type="component" value="Unassembled WGS sequence"/>
</dbReference>
<dbReference type="AlphaFoldDB" id="A0A815UIV8"/>
<comment type="caution">
    <text evidence="2">The sequence shown here is derived from an EMBL/GenBank/DDBJ whole genome shotgun (WGS) entry which is preliminary data.</text>
</comment>
<proteinExistence type="predicted"/>
<organism evidence="2 3">
    <name type="scientific">Adineta steineri</name>
    <dbReference type="NCBI Taxonomy" id="433720"/>
    <lineage>
        <taxon>Eukaryota</taxon>
        <taxon>Metazoa</taxon>
        <taxon>Spiralia</taxon>
        <taxon>Gnathifera</taxon>
        <taxon>Rotifera</taxon>
        <taxon>Eurotatoria</taxon>
        <taxon>Bdelloidea</taxon>
        <taxon>Adinetida</taxon>
        <taxon>Adinetidae</taxon>
        <taxon>Adineta</taxon>
    </lineage>
</organism>
<name>A0A815UIV8_9BILA</name>
<dbReference type="EMBL" id="CAJNON010002848">
    <property type="protein sequence ID" value="CAF1517692.1"/>
    <property type="molecule type" value="Genomic_DNA"/>
</dbReference>
<protein>
    <submittedName>
        <fullName evidence="2">Uncharacterized protein</fullName>
    </submittedName>
</protein>